<sequence>MAKKDSVFISAVKIFFNGVKLYFLNFEKFFKYMAFPVFGQIIGVSLIFFASYIFTLHVSTLTTKSPVFDNIPLVFLMLLLLTLPGFFIFCKAFWEYLIAMAALNSMASSLLEGSKLEDTGMHAELIKRRTGSYILFLLMLTVIYLVLSFPILWGLLAIVFVFVSLSFQVFALEEDKSAFRAITTSISYIKFNFIKTSLLLILLGITTYWLIPGLISWGFEVGDLAGFFSYPVEQYIRLLPLNDFNAMLAQAHVPYTLKSYTIAQHIVLAVVSFAVTAFTLPLRSICCTELYKEINKRNYAGKIAADKLAERAQKQAKPRKRKNVEDEED</sequence>
<organism evidence="3 4">
    <name type="scientific">Candidatus Limenecus avicola</name>
    <dbReference type="NCBI Taxonomy" id="2840847"/>
    <lineage>
        <taxon>Bacteria</taxon>
        <taxon>Bacillati</taxon>
        <taxon>Bacillota</taxon>
        <taxon>Clostridia</taxon>
        <taxon>Eubacteriales</taxon>
        <taxon>Clostridiaceae</taxon>
        <taxon>Clostridiaceae incertae sedis</taxon>
        <taxon>Candidatus Limenecus</taxon>
    </lineage>
</organism>
<feature type="transmembrane region" description="Helical" evidence="2">
    <location>
        <begin position="262"/>
        <end position="282"/>
    </location>
</feature>
<reference evidence="3" key="1">
    <citation type="submission" date="2020-10" db="EMBL/GenBank/DDBJ databases">
        <authorList>
            <person name="Gilroy R."/>
        </authorList>
    </citation>
    <scope>NUCLEOTIDE SEQUENCE</scope>
    <source>
        <strain evidence="3">CHK154-7741</strain>
    </source>
</reference>
<feature type="transmembrane region" description="Helical" evidence="2">
    <location>
        <begin position="67"/>
        <end position="87"/>
    </location>
</feature>
<evidence type="ECO:0000256" key="1">
    <source>
        <dbReference type="SAM" id="MobiDB-lite"/>
    </source>
</evidence>
<protein>
    <submittedName>
        <fullName evidence="3">Uncharacterized protein</fullName>
    </submittedName>
</protein>
<name>A0A9D1N0V7_9CLOT</name>
<comment type="caution">
    <text evidence="3">The sequence shown here is derived from an EMBL/GenBank/DDBJ whole genome shotgun (WGS) entry which is preliminary data.</text>
</comment>
<feature type="transmembrane region" description="Helical" evidence="2">
    <location>
        <begin position="32"/>
        <end position="55"/>
    </location>
</feature>
<evidence type="ECO:0000313" key="3">
    <source>
        <dbReference type="EMBL" id="HIU92613.1"/>
    </source>
</evidence>
<gene>
    <name evidence="3" type="ORF">IAD26_05700</name>
</gene>
<keyword evidence="2" id="KW-0812">Transmembrane</keyword>
<feature type="transmembrane region" description="Helical" evidence="2">
    <location>
        <begin position="131"/>
        <end position="147"/>
    </location>
</feature>
<dbReference type="Proteomes" id="UP000886748">
    <property type="component" value="Unassembled WGS sequence"/>
</dbReference>
<feature type="transmembrane region" description="Helical" evidence="2">
    <location>
        <begin position="153"/>
        <end position="172"/>
    </location>
</feature>
<evidence type="ECO:0000313" key="4">
    <source>
        <dbReference type="Proteomes" id="UP000886748"/>
    </source>
</evidence>
<keyword evidence="2" id="KW-1133">Transmembrane helix</keyword>
<reference evidence="3" key="2">
    <citation type="journal article" date="2021" name="PeerJ">
        <title>Extensive microbial diversity within the chicken gut microbiome revealed by metagenomics and culture.</title>
        <authorList>
            <person name="Gilroy R."/>
            <person name="Ravi A."/>
            <person name="Getino M."/>
            <person name="Pursley I."/>
            <person name="Horton D.L."/>
            <person name="Alikhan N.F."/>
            <person name="Baker D."/>
            <person name="Gharbi K."/>
            <person name="Hall N."/>
            <person name="Watson M."/>
            <person name="Adriaenssens E.M."/>
            <person name="Foster-Nyarko E."/>
            <person name="Jarju S."/>
            <person name="Secka A."/>
            <person name="Antonio M."/>
            <person name="Oren A."/>
            <person name="Chaudhuri R.R."/>
            <person name="La Ragione R."/>
            <person name="Hildebrand F."/>
            <person name="Pallen M.J."/>
        </authorList>
    </citation>
    <scope>NUCLEOTIDE SEQUENCE</scope>
    <source>
        <strain evidence="3">CHK154-7741</strain>
    </source>
</reference>
<feature type="transmembrane region" description="Helical" evidence="2">
    <location>
        <begin position="193"/>
        <end position="211"/>
    </location>
</feature>
<evidence type="ECO:0000256" key="2">
    <source>
        <dbReference type="SAM" id="Phobius"/>
    </source>
</evidence>
<accession>A0A9D1N0V7</accession>
<proteinExistence type="predicted"/>
<dbReference type="AlphaFoldDB" id="A0A9D1N0V7"/>
<dbReference type="EMBL" id="DVOD01000043">
    <property type="protein sequence ID" value="HIU92613.1"/>
    <property type="molecule type" value="Genomic_DNA"/>
</dbReference>
<keyword evidence="2" id="KW-0472">Membrane</keyword>
<feature type="region of interest" description="Disordered" evidence="1">
    <location>
        <begin position="310"/>
        <end position="329"/>
    </location>
</feature>